<reference evidence="1" key="2">
    <citation type="submission" date="2022-06" db="UniProtKB">
        <authorList>
            <consortium name="EnsemblMetazoa"/>
        </authorList>
    </citation>
    <scope>IDENTIFICATION</scope>
    <source>
        <strain evidence="1">PS312</strain>
    </source>
</reference>
<dbReference type="PANTHER" id="PTHR10666">
    <property type="entry name" value="UBIQUITIN"/>
    <property type="match status" value="1"/>
</dbReference>
<dbReference type="Gene3D" id="3.10.20.90">
    <property type="entry name" value="Phosphatidylinositol 3-kinase Catalytic Subunit, Chain A, domain 1"/>
    <property type="match status" value="1"/>
</dbReference>
<keyword evidence="2" id="KW-1185">Reference proteome</keyword>
<reference evidence="2" key="1">
    <citation type="journal article" date="2008" name="Nat. Genet.">
        <title>The Pristionchus pacificus genome provides a unique perspective on nematode lifestyle and parasitism.</title>
        <authorList>
            <person name="Dieterich C."/>
            <person name="Clifton S.W."/>
            <person name="Schuster L.N."/>
            <person name="Chinwalla A."/>
            <person name="Delehaunty K."/>
            <person name="Dinkelacker I."/>
            <person name="Fulton L."/>
            <person name="Fulton R."/>
            <person name="Godfrey J."/>
            <person name="Minx P."/>
            <person name="Mitreva M."/>
            <person name="Roeseler W."/>
            <person name="Tian H."/>
            <person name="Witte H."/>
            <person name="Yang S.P."/>
            <person name="Wilson R.K."/>
            <person name="Sommer R.J."/>
        </authorList>
    </citation>
    <scope>NUCLEOTIDE SEQUENCE [LARGE SCALE GENOMIC DNA]</scope>
    <source>
        <strain evidence="2">PS312</strain>
    </source>
</reference>
<dbReference type="EnsemblMetazoa" id="PPA29170.1">
    <property type="protein sequence ID" value="PPA29170.1"/>
    <property type="gene ID" value="WBGene00118724"/>
</dbReference>
<dbReference type="InterPro" id="IPR000626">
    <property type="entry name" value="Ubiquitin-like_dom"/>
</dbReference>
<evidence type="ECO:0000313" key="2">
    <source>
        <dbReference type="Proteomes" id="UP000005239"/>
    </source>
</evidence>
<dbReference type="Gene3D" id="3.30.710.10">
    <property type="entry name" value="Potassium Channel Kv1.1, Chain A"/>
    <property type="match status" value="1"/>
</dbReference>
<name>A0A2A6CGN1_PRIPA</name>
<dbReference type="GO" id="GO:0031386">
    <property type="term" value="F:protein tag activity"/>
    <property type="evidence" value="ECO:0000318"/>
    <property type="project" value="GO_Central"/>
</dbReference>
<accession>A0A8R1UJG5</accession>
<dbReference type="PROSITE" id="PS50053">
    <property type="entry name" value="UBIQUITIN_2"/>
    <property type="match status" value="1"/>
</dbReference>
<dbReference type="SUPFAM" id="SSF54236">
    <property type="entry name" value="Ubiquitin-like"/>
    <property type="match status" value="1"/>
</dbReference>
<dbReference type="GO" id="GO:0019941">
    <property type="term" value="P:modification-dependent protein catabolic process"/>
    <property type="evidence" value="ECO:0000318"/>
    <property type="project" value="GO_Central"/>
</dbReference>
<dbReference type="GO" id="GO:0031625">
    <property type="term" value="F:ubiquitin protein ligase binding"/>
    <property type="evidence" value="ECO:0000318"/>
    <property type="project" value="GO_Central"/>
</dbReference>
<gene>
    <name evidence="1" type="primary">WBGene00118724</name>
</gene>
<dbReference type="Proteomes" id="UP000005239">
    <property type="component" value="Unassembled WGS sequence"/>
</dbReference>
<dbReference type="Pfam" id="PF00240">
    <property type="entry name" value="ubiquitin"/>
    <property type="match status" value="1"/>
</dbReference>
<dbReference type="PROSITE" id="PS50097">
    <property type="entry name" value="BTB"/>
    <property type="match status" value="1"/>
</dbReference>
<dbReference type="InterPro" id="IPR011333">
    <property type="entry name" value="SKP1/BTB/POZ_sf"/>
</dbReference>
<proteinExistence type="predicted"/>
<dbReference type="GO" id="GO:0005737">
    <property type="term" value="C:cytoplasm"/>
    <property type="evidence" value="ECO:0000318"/>
    <property type="project" value="GO_Central"/>
</dbReference>
<dbReference type="AlphaFoldDB" id="A0A2A6CGN1"/>
<dbReference type="OrthoDB" id="417450at2759"/>
<dbReference type="InterPro" id="IPR019956">
    <property type="entry name" value="Ubiquitin_dom"/>
</dbReference>
<dbReference type="InterPro" id="IPR000210">
    <property type="entry name" value="BTB/POZ_dom"/>
</dbReference>
<dbReference type="GO" id="GO:0016567">
    <property type="term" value="P:protein ubiquitination"/>
    <property type="evidence" value="ECO:0000318"/>
    <property type="project" value="GO_Central"/>
</dbReference>
<dbReference type="InterPro" id="IPR050158">
    <property type="entry name" value="Ubiquitin_ubiquitin-like"/>
</dbReference>
<protein>
    <submittedName>
        <fullName evidence="1">BTB domain-containing protein</fullName>
    </submittedName>
</protein>
<organism evidence="1 2">
    <name type="scientific">Pristionchus pacificus</name>
    <name type="common">Parasitic nematode worm</name>
    <dbReference type="NCBI Taxonomy" id="54126"/>
    <lineage>
        <taxon>Eukaryota</taxon>
        <taxon>Metazoa</taxon>
        <taxon>Ecdysozoa</taxon>
        <taxon>Nematoda</taxon>
        <taxon>Chromadorea</taxon>
        <taxon>Rhabditida</taxon>
        <taxon>Rhabditina</taxon>
        <taxon>Diplogasteromorpha</taxon>
        <taxon>Diplogasteroidea</taxon>
        <taxon>Neodiplogasteridae</taxon>
        <taxon>Pristionchus</taxon>
    </lineage>
</organism>
<dbReference type="SUPFAM" id="SSF54695">
    <property type="entry name" value="POZ domain"/>
    <property type="match status" value="1"/>
</dbReference>
<dbReference type="Pfam" id="PF00651">
    <property type="entry name" value="BTB"/>
    <property type="match status" value="1"/>
</dbReference>
<dbReference type="GO" id="GO:0005634">
    <property type="term" value="C:nucleus"/>
    <property type="evidence" value="ECO:0000318"/>
    <property type="project" value="GO_Central"/>
</dbReference>
<evidence type="ECO:0000313" key="1">
    <source>
        <dbReference type="EnsemblMetazoa" id="PPA29170.1"/>
    </source>
</evidence>
<sequence>MSSQQISYTDMKSVEDPRAKRGGHRLFDHSFLPDTVILRVRSDNFIVSASYLALHSPVFHKLFYGRKSKLGARFELDHDPRTFGDILDMIYPCYKKTSCCGDCSSSLEDRLNLAIELKMRFVVIRLIKENLNKEFMIRVLQENNAWKNYSSFFGAKNPVEELPKKRDMSDSMDPLSITRNFPDSTLIDVRGVNVLVSASTLSLHSSLLSHMLFKDGKLAKGVKIDMDVTSFNQFVQAITGQIPAECTCSFLDNLIFLGAVQFYEYYLSEIKRKIIIRSEESPQCAMQLLEHYCNQKSFNSVNNIARYLSRINLETALSNSSLCSSEKESVLTYFDAYKHDNAGMQVFVKDTKGRTLTIKCNVSTTVPEFKYLVEEKTGIPMDEMVLIFSGRQLEGDLTLKEYKVENECPVHLILKLRGFHPGGIKSSKERGKECRGICIVWVKRTTYLDCPIHEYAYFFNSRKDLYNVFLSNKRFGPLATFQMLNTIKWDGGVLSMIQLSNGFGFDIDICCEKYPRNCDRPVTSYQYKIKWSEGDGEWIKTRSLNEPSLIGSENENTFPIPDQLFANLKAILRNHQVKVIFIDKIPFNGAFFKTLHQLLVGHRVDRLTLNKLGVQKLDLQSSSSLHGLMNERVFEDLAISNVKELYTNTASFCCALKMCRYTNLESSSIVVEANWLTNLLREYIDSVTEEAECNSNWLIVIEGELTDGLIDNEIAGKLDTASINIRQRGHLNMVAIRFS</sequence>
<dbReference type="SMART" id="SM00213">
    <property type="entry name" value="UBQ"/>
    <property type="match status" value="1"/>
</dbReference>
<dbReference type="CDD" id="cd18186">
    <property type="entry name" value="BTB_POZ_ZBTB_KLHL-like"/>
    <property type="match status" value="1"/>
</dbReference>
<dbReference type="PRINTS" id="PR00348">
    <property type="entry name" value="UBIQUITIN"/>
</dbReference>
<accession>A0A2A6CGN1</accession>
<dbReference type="InterPro" id="IPR029071">
    <property type="entry name" value="Ubiquitin-like_domsf"/>
</dbReference>